<evidence type="ECO:0000256" key="1">
    <source>
        <dbReference type="SAM" id="MobiDB-lite"/>
    </source>
</evidence>
<sequence>MTNNAQRLQEQYDKYCAVVTDRERQRPASQRVKPQSVVHCFTAAQLKLIALDELELVSVDDLTETTLKQWMVDTINDLRDGHGLQPYEMADRLANHVYMNVNLATLRDMIQSVLESLNEHEHRLGYDLRSSVGGRKARVSLFVDAMQPFRLRQHLRRWVTDDKPAREGNIVAVKAEAKRWADAFLLAHKNEANALGNTPKRTVAELRQHDKQHAAGGGRPDTGRAIPAARVDRFKRHRSEPAPAKVAPPPKPSKPISAAAPPAADASKLSRAPTCWHCKGRHTLRDCPTKPSEDECRALVKANARAGPPPIKVKKVQRYPELEGGQQWLVIGDVRVPYELDSGCRGGNIMPSAVASQLREVIFQPVTAREILAADDHAIGSCDQMVKVPVTLETTVGKITLFNVEFYISDAVTVTLIGNDLLAALGISPAQQLSRVVQSGCALVDVDSIQNVEYIVTRMATLTGDQSHNQHPTNDYEPATADVDIGPINVREIEIELNKLVHEARQNGMSRAGLERLRLMLKRHATSGRRERRNPGRRRQEANVRNGRQKASVLALSRPTSVAEVSHSIR</sequence>
<organism evidence="2 3">
    <name type="scientific">Plasmodiophora brassicae</name>
    <name type="common">Clubroot disease agent</name>
    <dbReference type="NCBI Taxonomy" id="37360"/>
    <lineage>
        <taxon>Eukaryota</taxon>
        <taxon>Sar</taxon>
        <taxon>Rhizaria</taxon>
        <taxon>Endomyxa</taxon>
        <taxon>Phytomyxea</taxon>
        <taxon>Plasmodiophorida</taxon>
        <taxon>Plasmodiophoridae</taxon>
        <taxon>Plasmodiophora</taxon>
    </lineage>
</organism>
<dbReference type="AlphaFoldDB" id="A0A0G4J8H2"/>
<dbReference type="OrthoDB" id="126052at2759"/>
<feature type="region of interest" description="Disordered" evidence="1">
    <location>
        <begin position="235"/>
        <end position="265"/>
    </location>
</feature>
<accession>A0A0G4J8H2</accession>
<feature type="compositionally biased region" description="Basic residues" evidence="1">
    <location>
        <begin position="523"/>
        <end position="537"/>
    </location>
</feature>
<keyword evidence="3" id="KW-1185">Reference proteome</keyword>
<feature type="region of interest" description="Disordered" evidence="1">
    <location>
        <begin position="523"/>
        <end position="570"/>
    </location>
</feature>
<dbReference type="Proteomes" id="UP000039324">
    <property type="component" value="Unassembled WGS sequence"/>
</dbReference>
<dbReference type="EMBL" id="CDSF01000153">
    <property type="protein sequence ID" value="CEP03619.1"/>
    <property type="molecule type" value="Genomic_DNA"/>
</dbReference>
<name>A0A0G4J8H2_PLABS</name>
<evidence type="ECO:0000313" key="3">
    <source>
        <dbReference type="Proteomes" id="UP000039324"/>
    </source>
</evidence>
<gene>
    <name evidence="2" type="ORF">PBRA_009504</name>
</gene>
<protein>
    <submittedName>
        <fullName evidence="2">Uncharacterized protein</fullName>
    </submittedName>
</protein>
<reference evidence="2 3" key="1">
    <citation type="submission" date="2015-02" db="EMBL/GenBank/DDBJ databases">
        <authorList>
            <person name="Chooi Y.-H."/>
        </authorList>
    </citation>
    <scope>NUCLEOTIDE SEQUENCE [LARGE SCALE GENOMIC DNA]</scope>
    <source>
        <strain evidence="2">E3</strain>
    </source>
</reference>
<proteinExistence type="predicted"/>
<evidence type="ECO:0000313" key="2">
    <source>
        <dbReference type="EMBL" id="CEP03619.1"/>
    </source>
</evidence>
<feature type="compositionally biased region" description="Low complexity" evidence="1">
    <location>
        <begin position="254"/>
        <end position="265"/>
    </location>
</feature>